<feature type="domain" description="Reverse transcriptase Ty1/copia-type" evidence="2">
    <location>
        <begin position="139"/>
        <end position="203"/>
    </location>
</feature>
<feature type="region of interest" description="Disordered" evidence="1">
    <location>
        <begin position="24"/>
        <end position="69"/>
    </location>
</feature>
<dbReference type="AlphaFoldDB" id="A0A699H990"/>
<protein>
    <recommendedName>
        <fullName evidence="2">Reverse transcriptase Ty1/copia-type domain-containing protein</fullName>
    </recommendedName>
</protein>
<feature type="non-terminal residue" evidence="3">
    <location>
        <position position="1"/>
    </location>
</feature>
<proteinExistence type="predicted"/>
<name>A0A699H990_TANCI</name>
<dbReference type="InterPro" id="IPR013103">
    <property type="entry name" value="RVT_2"/>
</dbReference>
<comment type="caution">
    <text evidence="3">The sequence shown here is derived from an EMBL/GenBank/DDBJ whole genome shotgun (WGS) entry which is preliminary data.</text>
</comment>
<evidence type="ECO:0000259" key="2">
    <source>
        <dbReference type="Pfam" id="PF07727"/>
    </source>
</evidence>
<dbReference type="Pfam" id="PF07727">
    <property type="entry name" value="RVT_2"/>
    <property type="match status" value="1"/>
</dbReference>
<reference evidence="3" key="1">
    <citation type="journal article" date="2019" name="Sci. Rep.">
        <title>Draft genome of Tanacetum cinerariifolium, the natural source of mosquito coil.</title>
        <authorList>
            <person name="Yamashiro T."/>
            <person name="Shiraishi A."/>
            <person name="Satake H."/>
            <person name="Nakayama K."/>
        </authorList>
    </citation>
    <scope>NUCLEOTIDE SEQUENCE</scope>
</reference>
<dbReference type="EMBL" id="BKCJ010133703">
    <property type="protein sequence ID" value="GEX84203.1"/>
    <property type="molecule type" value="Genomic_DNA"/>
</dbReference>
<sequence>GYKCGCYEYKGQVRKNRGRVFFREREDDTDVPDGSSPVDERAIDENEASSGHFRDEPQKKVRRPTRPKVTPTKFNDFVVNSNMNYGLEKFINAMNQEIEALHKNNDWVLADLHVGRKSIGCKWIYKIKYKASSEIDRYKVRCLIGLAVFKNCTLFQLDVNNEFLYGDLHEEVYMSLPLDYYDKNETKVYKLVKSLYGLKQTPRLEGA</sequence>
<accession>A0A699H990</accession>
<evidence type="ECO:0000313" key="3">
    <source>
        <dbReference type="EMBL" id="GEX84203.1"/>
    </source>
</evidence>
<gene>
    <name evidence="3" type="ORF">Tci_356178</name>
</gene>
<organism evidence="3">
    <name type="scientific">Tanacetum cinerariifolium</name>
    <name type="common">Dalmatian daisy</name>
    <name type="synonym">Chrysanthemum cinerariifolium</name>
    <dbReference type="NCBI Taxonomy" id="118510"/>
    <lineage>
        <taxon>Eukaryota</taxon>
        <taxon>Viridiplantae</taxon>
        <taxon>Streptophyta</taxon>
        <taxon>Embryophyta</taxon>
        <taxon>Tracheophyta</taxon>
        <taxon>Spermatophyta</taxon>
        <taxon>Magnoliopsida</taxon>
        <taxon>eudicotyledons</taxon>
        <taxon>Gunneridae</taxon>
        <taxon>Pentapetalae</taxon>
        <taxon>asterids</taxon>
        <taxon>campanulids</taxon>
        <taxon>Asterales</taxon>
        <taxon>Asteraceae</taxon>
        <taxon>Asteroideae</taxon>
        <taxon>Anthemideae</taxon>
        <taxon>Anthemidinae</taxon>
        <taxon>Tanacetum</taxon>
    </lineage>
</organism>
<evidence type="ECO:0000256" key="1">
    <source>
        <dbReference type="SAM" id="MobiDB-lite"/>
    </source>
</evidence>